<organism evidence="1 2">
    <name type="scientific">Vararia minispora EC-137</name>
    <dbReference type="NCBI Taxonomy" id="1314806"/>
    <lineage>
        <taxon>Eukaryota</taxon>
        <taxon>Fungi</taxon>
        <taxon>Dikarya</taxon>
        <taxon>Basidiomycota</taxon>
        <taxon>Agaricomycotina</taxon>
        <taxon>Agaricomycetes</taxon>
        <taxon>Russulales</taxon>
        <taxon>Lachnocladiaceae</taxon>
        <taxon>Vararia</taxon>
    </lineage>
</organism>
<sequence length="458" mass="48720">MASTQPPVSMSSSQHEATNLPRLVVAPNDDSEEWIRNLIHAPITEVDADVTVEEACDLLLSRNVPCLAVKSSDPSPLSFYSALFDFADVNAFLTFAATRHTYTSEFIDQHPRIAQILDAAKAGRVPVSLVSNLSEKNPLVELSHDANIIDLLGAFSNGVHRVLVKAPEDAPGPSHLGIVTDTRLLSYFATFARPSTPSGSAPSSPISFSPTPLSSGARFSPVSPSIPSSTTFQRYLGNTLQSLPLPSLNLYTDVIALRARADSVLDAMRMMSELGVSSVAVLDDETGSLLSAVSVTDIGRFVVPSQSNAVLHAPLQQLVAQIKLPDGWADGADRFPVYSVLPSTTLSYTMQKLLTTGAHRVFVTGDLQTMSPPNPSSPTGELIGVASIVDILSLFAILANVPNVDPTRMQRHRRASSASSQGSESGAFVDLSRRGLLGNKGSVHLARSGSVWSSRPAT</sequence>
<gene>
    <name evidence="1" type="ORF">K488DRAFT_88932</name>
</gene>
<reference evidence="1" key="2">
    <citation type="journal article" date="2022" name="New Phytol.">
        <title>Evolutionary transition to the ectomycorrhizal habit in the genomes of a hyperdiverse lineage of mushroom-forming fungi.</title>
        <authorList>
            <person name="Looney B."/>
            <person name="Miyauchi S."/>
            <person name="Morin E."/>
            <person name="Drula E."/>
            <person name="Courty P.E."/>
            <person name="Kohler A."/>
            <person name="Kuo A."/>
            <person name="LaButti K."/>
            <person name="Pangilinan J."/>
            <person name="Lipzen A."/>
            <person name="Riley R."/>
            <person name="Andreopoulos W."/>
            <person name="He G."/>
            <person name="Johnson J."/>
            <person name="Nolan M."/>
            <person name="Tritt A."/>
            <person name="Barry K.W."/>
            <person name="Grigoriev I.V."/>
            <person name="Nagy L.G."/>
            <person name="Hibbett D."/>
            <person name="Henrissat B."/>
            <person name="Matheny P.B."/>
            <person name="Labbe J."/>
            <person name="Martin F.M."/>
        </authorList>
    </citation>
    <scope>NUCLEOTIDE SEQUENCE</scope>
    <source>
        <strain evidence="1">EC-137</strain>
    </source>
</reference>
<name>A0ACB8QBW6_9AGAM</name>
<keyword evidence="2" id="KW-1185">Reference proteome</keyword>
<evidence type="ECO:0000313" key="2">
    <source>
        <dbReference type="Proteomes" id="UP000814128"/>
    </source>
</evidence>
<reference evidence="1" key="1">
    <citation type="submission" date="2021-02" db="EMBL/GenBank/DDBJ databases">
        <authorList>
            <consortium name="DOE Joint Genome Institute"/>
            <person name="Ahrendt S."/>
            <person name="Looney B.P."/>
            <person name="Miyauchi S."/>
            <person name="Morin E."/>
            <person name="Drula E."/>
            <person name="Courty P.E."/>
            <person name="Chicoki N."/>
            <person name="Fauchery L."/>
            <person name="Kohler A."/>
            <person name="Kuo A."/>
            <person name="Labutti K."/>
            <person name="Pangilinan J."/>
            <person name="Lipzen A."/>
            <person name="Riley R."/>
            <person name="Andreopoulos W."/>
            <person name="He G."/>
            <person name="Johnson J."/>
            <person name="Barry K.W."/>
            <person name="Grigoriev I.V."/>
            <person name="Nagy L."/>
            <person name="Hibbett D."/>
            <person name="Henrissat B."/>
            <person name="Matheny P.B."/>
            <person name="Labbe J."/>
            <person name="Martin F."/>
        </authorList>
    </citation>
    <scope>NUCLEOTIDE SEQUENCE</scope>
    <source>
        <strain evidence="1">EC-137</strain>
    </source>
</reference>
<dbReference type="Proteomes" id="UP000814128">
    <property type="component" value="Unassembled WGS sequence"/>
</dbReference>
<evidence type="ECO:0000313" key="1">
    <source>
        <dbReference type="EMBL" id="KAI0029232.1"/>
    </source>
</evidence>
<dbReference type="EMBL" id="MU273689">
    <property type="protein sequence ID" value="KAI0029232.1"/>
    <property type="molecule type" value="Genomic_DNA"/>
</dbReference>
<comment type="caution">
    <text evidence="1">The sequence shown here is derived from an EMBL/GenBank/DDBJ whole genome shotgun (WGS) entry which is preliminary data.</text>
</comment>
<proteinExistence type="predicted"/>
<protein>
    <submittedName>
        <fullName evidence="1">Uncharacterized protein</fullName>
    </submittedName>
</protein>
<accession>A0ACB8QBW6</accession>